<dbReference type="AlphaFoldDB" id="A0A059C5J9"/>
<dbReference type="InParanoid" id="A0A059C5J9"/>
<dbReference type="PANTHER" id="PTHR42647:SF55">
    <property type="entry name" value="BOI-RELATED E3 UBIQUITIN-PROTEIN LIGASE 1"/>
    <property type="match status" value="1"/>
</dbReference>
<keyword evidence="2 4" id="KW-0863">Zinc-finger</keyword>
<dbReference type="KEGG" id="egr:104444605"/>
<evidence type="ECO:0000256" key="2">
    <source>
        <dbReference type="ARBA" id="ARBA00022771"/>
    </source>
</evidence>
<feature type="domain" description="RING-type" evidence="5">
    <location>
        <begin position="287"/>
        <end position="321"/>
    </location>
</feature>
<dbReference type="GO" id="GO:0004842">
    <property type="term" value="F:ubiquitin-protein transferase activity"/>
    <property type="evidence" value="ECO:0000318"/>
    <property type="project" value="GO_Central"/>
</dbReference>
<protein>
    <recommendedName>
        <fullName evidence="5">RING-type domain-containing protein</fullName>
    </recommendedName>
</protein>
<evidence type="ECO:0000256" key="3">
    <source>
        <dbReference type="ARBA" id="ARBA00022833"/>
    </source>
</evidence>
<dbReference type="InterPro" id="IPR013083">
    <property type="entry name" value="Znf_RING/FYVE/PHD"/>
</dbReference>
<dbReference type="CDD" id="cd16649">
    <property type="entry name" value="mRING-HC-C3HC5_CGRF1-like"/>
    <property type="match status" value="1"/>
</dbReference>
<dbReference type="Gramene" id="KCW73421">
    <property type="protein sequence ID" value="KCW73421"/>
    <property type="gene ID" value="EUGRSUZ_E01896"/>
</dbReference>
<evidence type="ECO:0000259" key="5">
    <source>
        <dbReference type="PROSITE" id="PS50089"/>
    </source>
</evidence>
<dbReference type="EMBL" id="KK198757">
    <property type="protein sequence ID" value="KCW73421.1"/>
    <property type="molecule type" value="Genomic_DNA"/>
</dbReference>
<dbReference type="PROSITE" id="PS50089">
    <property type="entry name" value="ZF_RING_2"/>
    <property type="match status" value="1"/>
</dbReference>
<dbReference type="Pfam" id="PF13920">
    <property type="entry name" value="zf-C3HC4_3"/>
    <property type="match status" value="1"/>
</dbReference>
<dbReference type="STRING" id="71139.A0A059C5J9"/>
<dbReference type="GO" id="GO:0043067">
    <property type="term" value="P:regulation of programmed cell death"/>
    <property type="evidence" value="ECO:0000318"/>
    <property type="project" value="GO_Central"/>
</dbReference>
<proteinExistence type="predicted"/>
<dbReference type="GO" id="GO:0008270">
    <property type="term" value="F:zinc ion binding"/>
    <property type="evidence" value="ECO:0007669"/>
    <property type="project" value="UniProtKB-KW"/>
</dbReference>
<gene>
    <name evidence="6" type="ORF">EUGRSUZ_E01896</name>
</gene>
<keyword evidence="3" id="KW-0862">Zinc</keyword>
<dbReference type="Gene3D" id="3.30.40.10">
    <property type="entry name" value="Zinc/RING finger domain, C3HC4 (zinc finger)"/>
    <property type="match status" value="1"/>
</dbReference>
<sequence length="337" mass="36392">MAVEAPRVNPFPTQMITNRDFVVQAKNASATDFFASQGEDFIPPAPTGPPVPMMPTWRCQQQPRVVPEMIAVKKTESGLSSNYNANANAVAAAAAAAAAAVPVPRNHHKRSRDAFGDGHLNGDLLPVNYNPQKMTKASPFLGQEAAFEIQRYQWEVDRLISQHTERLRLELEDRAKQQSRALLSSIHDSIVGKLREKDEEIQRLGRLNGMLQEKVKNLVMENQIWRGLAQTNEAAANSLRSNLEHALARAGCGLGDDDAESCCGSNDPGRAAVALVGGVESSRRRGCRACGERESSVLLLPCRHLCLCAACGPSHHDCPACGSAVTASVHVNLSASS</sequence>
<organism evidence="6">
    <name type="scientific">Eucalyptus grandis</name>
    <name type="common">Flooded gum</name>
    <dbReference type="NCBI Taxonomy" id="71139"/>
    <lineage>
        <taxon>Eukaryota</taxon>
        <taxon>Viridiplantae</taxon>
        <taxon>Streptophyta</taxon>
        <taxon>Embryophyta</taxon>
        <taxon>Tracheophyta</taxon>
        <taxon>Spermatophyta</taxon>
        <taxon>Magnoliopsida</taxon>
        <taxon>eudicotyledons</taxon>
        <taxon>Gunneridae</taxon>
        <taxon>Pentapetalae</taxon>
        <taxon>rosids</taxon>
        <taxon>malvids</taxon>
        <taxon>Myrtales</taxon>
        <taxon>Myrtaceae</taxon>
        <taxon>Myrtoideae</taxon>
        <taxon>Eucalypteae</taxon>
        <taxon>Eucalyptus</taxon>
    </lineage>
</organism>
<reference evidence="6" key="1">
    <citation type="submission" date="2013-07" db="EMBL/GenBank/DDBJ databases">
        <title>The genome of Eucalyptus grandis.</title>
        <authorList>
            <person name="Schmutz J."/>
            <person name="Hayes R."/>
            <person name="Myburg A."/>
            <person name="Tuskan G."/>
            <person name="Grattapaglia D."/>
            <person name="Rokhsar D.S."/>
        </authorList>
    </citation>
    <scope>NUCLEOTIDE SEQUENCE</scope>
    <source>
        <tissue evidence="6">Leaf extractions</tissue>
    </source>
</reference>
<evidence type="ECO:0000313" key="6">
    <source>
        <dbReference type="EMBL" id="KCW73421.1"/>
    </source>
</evidence>
<dbReference type="eggNOG" id="KOG1100">
    <property type="taxonomic scope" value="Eukaryota"/>
</dbReference>
<dbReference type="FunCoup" id="A0A059C5J9">
    <property type="interactions" value="699"/>
</dbReference>
<dbReference type="PANTHER" id="PTHR42647">
    <property type="entry name" value="SBP (S-RIBONUCLEASE BINDING PROTEIN) FAMILY PROTEIN"/>
    <property type="match status" value="1"/>
</dbReference>
<dbReference type="OMA" id="VMENQIW"/>
<evidence type="ECO:0000256" key="4">
    <source>
        <dbReference type="PROSITE-ProRule" id="PRU00175"/>
    </source>
</evidence>
<evidence type="ECO:0000256" key="1">
    <source>
        <dbReference type="ARBA" id="ARBA00022723"/>
    </source>
</evidence>
<dbReference type="InterPro" id="IPR001841">
    <property type="entry name" value="Znf_RING"/>
</dbReference>
<keyword evidence="1" id="KW-0479">Metal-binding</keyword>
<name>A0A059C5J9_EUCGR</name>
<dbReference type="OrthoDB" id="1711136at2759"/>
<accession>A0A059C5J9</accession>